<evidence type="ECO:0000313" key="10">
    <source>
        <dbReference type="EMBL" id="KAL0958918.1"/>
    </source>
</evidence>
<comment type="caution">
    <text evidence="10">The sequence shown here is derived from an EMBL/GenBank/DDBJ whole genome shotgun (WGS) entry which is preliminary data.</text>
</comment>
<keyword evidence="5 7" id="KW-0539">Nucleus</keyword>
<feature type="compositionally biased region" description="Polar residues" evidence="8">
    <location>
        <begin position="679"/>
        <end position="706"/>
    </location>
</feature>
<keyword evidence="11" id="KW-1185">Reference proteome</keyword>
<evidence type="ECO:0000256" key="1">
    <source>
        <dbReference type="ARBA" id="ARBA00004123"/>
    </source>
</evidence>
<sequence>MPRNHNPGTSSLRNRNRITNKTRLKIHHGPIDADPLIMDEETFVSNSIQTAGVDAEETNEHHLQAVLSAASKRHQSARPARGDRPPSPKPAYIPVPQANGIADNYEELYPTGRWKDPATYIATSTTVEECISGALANGFTYYMDERDQEWLEKNNEEARGEGTSVQGAVSAANSTRTSARSAKAKGKEPESTQPVAITEDLFELVMGLFEKATHEKTEFLHHSLGAGMAFPAFTEYQDIFSLPIPSSTFASFSVPEWIPSSPNLFRIARTIYPYWKERRIERGGQRIIPPLNGDEADTLNESYVCFRRREIKAVRKTRASQASSSDKLARLQAELAQPLELAKLVLQREAVKKETLQHSQGVWGKRMAFADLKRKFPSLGDKADDELLYDREKEKKKAKVESTPRLRPKDAASPAAAAEAAVLPSARSAQLQSQIEREVQRQKDRDHHWEDSVDNVYQALPVPLPSRAFKFISSTESTPPEERLARQPRALRLRYGRGGRVLVDRRQGPPPSRIRRDGARQALSLTSRRHSSFDEEDSSNEDTEWEQRLLARWRFDQDDYPHVGPHGSDEQDRVLVDDFNPSFMRHNITLLSDSDMQNLATDATLTLTNAEGRQQQVTPFRLGPPVFSRLPPARLMPSVPPVGVVPAATPGPVPSATPVSAPAAVKKIPQPPAAVPQMRISSNGGIRSPSTAGPTAAPSTNTSTGANPDRERCQRSEPWRHQYASPRRGEIRD</sequence>
<keyword evidence="3 7" id="KW-0805">Transcription regulation</keyword>
<dbReference type="InterPro" id="IPR019542">
    <property type="entry name" value="Enhancer_polycomb-like_N"/>
</dbReference>
<dbReference type="EMBL" id="JASNQZ010000003">
    <property type="protein sequence ID" value="KAL0958918.1"/>
    <property type="molecule type" value="Genomic_DNA"/>
</dbReference>
<feature type="region of interest" description="Disordered" evidence="8">
    <location>
        <begin position="156"/>
        <end position="192"/>
    </location>
</feature>
<feature type="domain" description="Enhancer of polycomb-like N-terminal" evidence="9">
    <location>
        <begin position="15"/>
        <end position="211"/>
    </location>
</feature>
<feature type="compositionally biased region" description="Basic and acidic residues" evidence="8">
    <location>
        <begin position="393"/>
        <end position="410"/>
    </location>
</feature>
<evidence type="ECO:0000256" key="7">
    <source>
        <dbReference type="RuleBase" id="RU361124"/>
    </source>
</evidence>
<evidence type="ECO:0000256" key="2">
    <source>
        <dbReference type="ARBA" id="ARBA00008035"/>
    </source>
</evidence>
<comment type="function">
    <text evidence="6">Component of the NuA4 histone acetyltransferase complex which is involved in transcriptional activation of selected genes principally by acetylation of nucleosomal histone H4 and H2A. The NuA4 complex is also involved in DNA repair. Involved in gene silencing by neighboring heterochromatin, blockage of the silencing spreading along the chromosome, and required for cell cycle progression through G2/M.</text>
</comment>
<feature type="region of interest" description="Disordered" evidence="8">
    <location>
        <begin position="502"/>
        <end position="543"/>
    </location>
</feature>
<evidence type="ECO:0000256" key="6">
    <source>
        <dbReference type="ARBA" id="ARBA00025513"/>
    </source>
</evidence>
<accession>A0ABR3JUU8</accession>
<comment type="subcellular location">
    <subcellularLocation>
        <location evidence="1 7">Nucleus</location>
    </subcellularLocation>
</comment>
<feature type="compositionally biased region" description="Low complexity" evidence="8">
    <location>
        <begin position="168"/>
        <end position="181"/>
    </location>
</feature>
<evidence type="ECO:0000256" key="5">
    <source>
        <dbReference type="ARBA" id="ARBA00023242"/>
    </source>
</evidence>
<feature type="compositionally biased region" description="Acidic residues" evidence="8">
    <location>
        <begin position="534"/>
        <end position="543"/>
    </location>
</feature>
<organism evidence="10 11">
    <name type="scientific">Hohenbuehelia grisea</name>
    <dbReference type="NCBI Taxonomy" id="104357"/>
    <lineage>
        <taxon>Eukaryota</taxon>
        <taxon>Fungi</taxon>
        <taxon>Dikarya</taxon>
        <taxon>Basidiomycota</taxon>
        <taxon>Agaricomycotina</taxon>
        <taxon>Agaricomycetes</taxon>
        <taxon>Agaricomycetidae</taxon>
        <taxon>Agaricales</taxon>
        <taxon>Pleurotineae</taxon>
        <taxon>Pleurotaceae</taxon>
        <taxon>Hohenbuehelia</taxon>
    </lineage>
</organism>
<dbReference type="InterPro" id="IPR024943">
    <property type="entry name" value="Enhancer_polycomb"/>
</dbReference>
<feature type="compositionally biased region" description="Basic and acidic residues" evidence="8">
    <location>
        <begin position="708"/>
        <end position="720"/>
    </location>
</feature>
<gene>
    <name evidence="10" type="ORF">HGRIS_014234</name>
</gene>
<dbReference type="Pfam" id="PF10513">
    <property type="entry name" value="EPL1"/>
    <property type="match status" value="1"/>
</dbReference>
<feature type="region of interest" description="Disordered" evidence="8">
    <location>
        <begin position="1"/>
        <end position="21"/>
    </location>
</feature>
<feature type="compositionally biased region" description="Low complexity" evidence="8">
    <location>
        <begin position="411"/>
        <end position="423"/>
    </location>
</feature>
<keyword evidence="4 7" id="KW-0804">Transcription</keyword>
<proteinExistence type="inferred from homology"/>
<feature type="region of interest" description="Disordered" evidence="8">
    <location>
        <begin position="668"/>
        <end position="733"/>
    </location>
</feature>
<dbReference type="Proteomes" id="UP001556367">
    <property type="component" value="Unassembled WGS sequence"/>
</dbReference>
<evidence type="ECO:0000259" key="9">
    <source>
        <dbReference type="Pfam" id="PF10513"/>
    </source>
</evidence>
<protein>
    <recommendedName>
        <fullName evidence="7">Enhancer of polycomb-like protein</fullName>
    </recommendedName>
</protein>
<feature type="region of interest" description="Disordered" evidence="8">
    <location>
        <begin position="69"/>
        <end position="96"/>
    </location>
</feature>
<evidence type="ECO:0000256" key="3">
    <source>
        <dbReference type="ARBA" id="ARBA00023015"/>
    </source>
</evidence>
<evidence type="ECO:0000313" key="11">
    <source>
        <dbReference type="Proteomes" id="UP001556367"/>
    </source>
</evidence>
<evidence type="ECO:0000256" key="8">
    <source>
        <dbReference type="SAM" id="MobiDB-lite"/>
    </source>
</evidence>
<feature type="region of interest" description="Disordered" evidence="8">
    <location>
        <begin position="393"/>
        <end position="423"/>
    </location>
</feature>
<dbReference type="PANTHER" id="PTHR14898">
    <property type="entry name" value="ENHANCER OF POLYCOMB"/>
    <property type="match status" value="1"/>
</dbReference>
<evidence type="ECO:0000256" key="4">
    <source>
        <dbReference type="ARBA" id="ARBA00023163"/>
    </source>
</evidence>
<feature type="compositionally biased region" description="Polar residues" evidence="8">
    <location>
        <begin position="1"/>
        <end position="13"/>
    </location>
</feature>
<reference evidence="11" key="1">
    <citation type="submission" date="2024-06" db="EMBL/GenBank/DDBJ databases">
        <title>Multi-omics analyses provide insights into the biosynthesis of the anticancer antibiotic pleurotin in Hohenbuehelia grisea.</title>
        <authorList>
            <person name="Weaver J.A."/>
            <person name="Alberti F."/>
        </authorList>
    </citation>
    <scope>NUCLEOTIDE SEQUENCE [LARGE SCALE GENOMIC DNA]</scope>
    <source>
        <strain evidence="11">T-177</strain>
    </source>
</reference>
<comment type="similarity">
    <text evidence="2 7">Belongs to the enhancer of polycomb family.</text>
</comment>
<name>A0ABR3JUU8_9AGAR</name>